<dbReference type="Gene3D" id="3.40.50.720">
    <property type="entry name" value="NAD(P)-binding Rossmann-like Domain"/>
    <property type="match status" value="1"/>
</dbReference>
<feature type="domain" description="GFO/IDH/MocA-like oxidoreductase" evidence="3">
    <location>
        <begin position="157"/>
        <end position="301"/>
    </location>
</feature>
<feature type="domain" description="Gfo/Idh/MocA-like oxidoreductase N-terminal" evidence="2">
    <location>
        <begin position="18"/>
        <end position="141"/>
    </location>
</feature>
<dbReference type="SUPFAM" id="SSF51735">
    <property type="entry name" value="NAD(P)-binding Rossmann-fold domains"/>
    <property type="match status" value="1"/>
</dbReference>
<comment type="caution">
    <text evidence="4">The sequence shown here is derived from an EMBL/GenBank/DDBJ whole genome shotgun (WGS) entry which is preliminary data.</text>
</comment>
<evidence type="ECO:0000259" key="3">
    <source>
        <dbReference type="Pfam" id="PF22725"/>
    </source>
</evidence>
<sequence>MGQPQQQSDGTEAGKPPLRVGMVGYAFMGAAHSQGWRTAGRVFDLPLNPVQAVICGRDRLAVQAAADRHGWTSVETDWRALVERDDVDLVDICTPGDSHAEIALAALAAGKHVLCEKPLANTVEEATSMARAAEEAYARGQVAMVGFNYRRVPATALARRMVAEGRLGALRHVRVTYLQDWLVDPGFPLTWRLRKEQAGSGSLGDLGAHIIDLAQYLTGEPLAGVSALTETFVRQRPLPTGATSGLSAVSAAGTGEVTVDDAAVFTARFPSGALASFEATRYATGRKNALRIELNGERGSLAFDLERLNELAYHDGTEPGAHAGFRRILVTEPDHPYLDAWWPPGHGLGYEHTFVHQARDLVHAIAEGRRPEPSFADGLQVQRVLAAVEESAEKNAVYTPIAV</sequence>
<dbReference type="PANTHER" id="PTHR43818">
    <property type="entry name" value="BCDNA.GH03377"/>
    <property type="match status" value="1"/>
</dbReference>
<dbReference type="InterPro" id="IPR000683">
    <property type="entry name" value="Gfo/Idh/MocA-like_OxRdtase_N"/>
</dbReference>
<evidence type="ECO:0000259" key="2">
    <source>
        <dbReference type="Pfam" id="PF01408"/>
    </source>
</evidence>
<evidence type="ECO:0000256" key="1">
    <source>
        <dbReference type="ARBA" id="ARBA00023002"/>
    </source>
</evidence>
<dbReference type="InterPro" id="IPR050463">
    <property type="entry name" value="Gfo/Idh/MocA_oxidrdct_glycsds"/>
</dbReference>
<dbReference type="InterPro" id="IPR036291">
    <property type="entry name" value="NAD(P)-bd_dom_sf"/>
</dbReference>
<dbReference type="OrthoDB" id="9792085at2"/>
<evidence type="ECO:0000313" key="4">
    <source>
        <dbReference type="EMBL" id="KUL42184.1"/>
    </source>
</evidence>
<dbReference type="Proteomes" id="UP000053923">
    <property type="component" value="Unassembled WGS sequence"/>
</dbReference>
<keyword evidence="1" id="KW-0560">Oxidoreductase</keyword>
<protein>
    <submittedName>
        <fullName evidence="4">Dehydrogenase</fullName>
    </submittedName>
</protein>
<dbReference type="EMBL" id="LLZG01000053">
    <property type="protein sequence ID" value="KUL42184.1"/>
    <property type="molecule type" value="Genomic_DNA"/>
</dbReference>
<dbReference type="AlphaFoldDB" id="A0A0X3VC61"/>
<dbReference type="Pfam" id="PF22725">
    <property type="entry name" value="GFO_IDH_MocA_C3"/>
    <property type="match status" value="1"/>
</dbReference>
<dbReference type="GO" id="GO:0016491">
    <property type="term" value="F:oxidoreductase activity"/>
    <property type="evidence" value="ECO:0007669"/>
    <property type="project" value="UniProtKB-KW"/>
</dbReference>
<dbReference type="PANTHER" id="PTHR43818:SF11">
    <property type="entry name" value="BCDNA.GH03377"/>
    <property type="match status" value="1"/>
</dbReference>
<accession>A0A0X3VC61</accession>
<dbReference type="Gene3D" id="3.30.360.10">
    <property type="entry name" value="Dihydrodipicolinate Reductase, domain 2"/>
    <property type="match status" value="1"/>
</dbReference>
<dbReference type="RefSeq" id="WP_062700732.1">
    <property type="nucleotide sequence ID" value="NZ_LLZG01000053.1"/>
</dbReference>
<gene>
    <name evidence="4" type="ORF">ADL12_10035</name>
</gene>
<dbReference type="InterPro" id="IPR055170">
    <property type="entry name" value="GFO_IDH_MocA-like_dom"/>
</dbReference>
<evidence type="ECO:0000313" key="5">
    <source>
        <dbReference type="Proteomes" id="UP000053923"/>
    </source>
</evidence>
<proteinExistence type="predicted"/>
<dbReference type="Pfam" id="PF01408">
    <property type="entry name" value="GFO_IDH_MocA"/>
    <property type="match status" value="1"/>
</dbReference>
<reference evidence="5" key="1">
    <citation type="submission" date="2015-10" db="EMBL/GenBank/DDBJ databases">
        <authorList>
            <person name="Ju K.-S."/>
            <person name="Doroghazi J.R."/>
            <person name="Metcalf W.W."/>
        </authorList>
    </citation>
    <scope>NUCLEOTIDE SEQUENCE [LARGE SCALE GENOMIC DNA]</scope>
    <source>
        <strain evidence="5">NRRL 3151</strain>
    </source>
</reference>
<name>A0A0X3VC61_9ACTN</name>
<keyword evidence="5" id="KW-1185">Reference proteome</keyword>
<dbReference type="SUPFAM" id="SSF55347">
    <property type="entry name" value="Glyceraldehyde-3-phosphate dehydrogenase-like, C-terminal domain"/>
    <property type="match status" value="1"/>
</dbReference>
<organism evidence="4 5">
    <name type="scientific">Streptomyces regalis</name>
    <dbReference type="NCBI Taxonomy" id="68262"/>
    <lineage>
        <taxon>Bacteria</taxon>
        <taxon>Bacillati</taxon>
        <taxon>Actinomycetota</taxon>
        <taxon>Actinomycetes</taxon>
        <taxon>Kitasatosporales</taxon>
        <taxon>Streptomycetaceae</taxon>
        <taxon>Streptomyces</taxon>
    </lineage>
</organism>
<dbReference type="GO" id="GO:0000166">
    <property type="term" value="F:nucleotide binding"/>
    <property type="evidence" value="ECO:0007669"/>
    <property type="project" value="InterPro"/>
</dbReference>